<comment type="similarity">
    <text evidence="2">Belongs to the FPG family.</text>
</comment>
<dbReference type="Pfam" id="PF06831">
    <property type="entry name" value="H2TH"/>
    <property type="match status" value="1"/>
</dbReference>
<evidence type="ECO:0000256" key="7">
    <source>
        <dbReference type="ARBA" id="ARBA00023239"/>
    </source>
</evidence>
<reference evidence="11 12" key="1">
    <citation type="submission" date="2019-04" db="EMBL/GenBank/DDBJ databases">
        <title>Geobacter oryzae sp. nov., ferric-reducing bacteria isolated from paddy soil.</title>
        <authorList>
            <person name="Xu Z."/>
            <person name="Masuda Y."/>
            <person name="Itoh H."/>
            <person name="Senoo K."/>
        </authorList>
    </citation>
    <scope>NUCLEOTIDE SEQUENCE [LARGE SCALE GENOMIC DNA]</scope>
    <source>
        <strain evidence="11 12">Red111</strain>
    </source>
</reference>
<keyword evidence="6" id="KW-0234">DNA repair</keyword>
<comment type="catalytic activity">
    <reaction evidence="1">
        <text>Hydrolysis of DNA containing ring-opened 7-methylguanine residues, releasing 2,6-diamino-4-hydroxy-5-(N-methyl)formamidopyrimidine.</text>
        <dbReference type="EC" id="3.2.2.23"/>
    </reaction>
</comment>
<dbReference type="Gene3D" id="1.10.8.50">
    <property type="match status" value="1"/>
</dbReference>
<dbReference type="EMBL" id="SRSC01000006">
    <property type="protein sequence ID" value="TGU70096.1"/>
    <property type="molecule type" value="Genomic_DNA"/>
</dbReference>
<organism evidence="11 12">
    <name type="scientific">Geomonas terrae</name>
    <dbReference type="NCBI Taxonomy" id="2562681"/>
    <lineage>
        <taxon>Bacteria</taxon>
        <taxon>Pseudomonadati</taxon>
        <taxon>Thermodesulfobacteriota</taxon>
        <taxon>Desulfuromonadia</taxon>
        <taxon>Geobacterales</taxon>
        <taxon>Geobacteraceae</taxon>
        <taxon>Geomonas</taxon>
    </lineage>
</organism>
<keyword evidence="4" id="KW-0378">Hydrolase</keyword>
<dbReference type="GO" id="GO:0003906">
    <property type="term" value="F:DNA-(apurinic or apyrimidinic site) endonuclease activity"/>
    <property type="evidence" value="ECO:0007669"/>
    <property type="project" value="InterPro"/>
</dbReference>
<evidence type="ECO:0000313" key="11">
    <source>
        <dbReference type="EMBL" id="TGU70096.1"/>
    </source>
</evidence>
<dbReference type="SMART" id="SM00898">
    <property type="entry name" value="Fapy_DNA_glyco"/>
    <property type="match status" value="1"/>
</dbReference>
<keyword evidence="12" id="KW-1185">Reference proteome</keyword>
<evidence type="ECO:0000256" key="2">
    <source>
        <dbReference type="ARBA" id="ARBA00009409"/>
    </source>
</evidence>
<evidence type="ECO:0000256" key="5">
    <source>
        <dbReference type="ARBA" id="ARBA00023125"/>
    </source>
</evidence>
<proteinExistence type="inferred from homology"/>
<dbReference type="InterPro" id="IPR012319">
    <property type="entry name" value="FPG_cat"/>
</dbReference>
<dbReference type="InterPro" id="IPR010979">
    <property type="entry name" value="Ribosomal_uS13-like_H2TH"/>
</dbReference>
<accession>A0A4S1CAY5</accession>
<dbReference type="GO" id="GO:0016829">
    <property type="term" value="F:lyase activity"/>
    <property type="evidence" value="ECO:0007669"/>
    <property type="project" value="UniProtKB-KW"/>
</dbReference>
<dbReference type="GO" id="GO:0034039">
    <property type="term" value="F:8-oxo-7,8-dihydroguanine DNA N-glycosylase activity"/>
    <property type="evidence" value="ECO:0007669"/>
    <property type="project" value="TreeGrafter"/>
</dbReference>
<dbReference type="SUPFAM" id="SSF81624">
    <property type="entry name" value="N-terminal domain of MutM-like DNA repair proteins"/>
    <property type="match status" value="1"/>
</dbReference>
<dbReference type="InterPro" id="IPR015886">
    <property type="entry name" value="H2TH_FPG"/>
</dbReference>
<dbReference type="InterPro" id="IPR035937">
    <property type="entry name" value="FPG_N"/>
</dbReference>
<evidence type="ECO:0000256" key="8">
    <source>
        <dbReference type="ARBA" id="ARBA00023268"/>
    </source>
</evidence>
<dbReference type="GO" id="GO:0003684">
    <property type="term" value="F:damaged DNA binding"/>
    <property type="evidence" value="ECO:0007669"/>
    <property type="project" value="InterPro"/>
</dbReference>
<dbReference type="PANTHER" id="PTHR22993">
    <property type="entry name" value="FORMAMIDOPYRIMIDINE-DNA GLYCOSYLASE"/>
    <property type="match status" value="1"/>
</dbReference>
<keyword evidence="3" id="KW-0227">DNA damage</keyword>
<protein>
    <submittedName>
        <fullName evidence="11">Formamidopyrimidine-DNA glycosylase</fullName>
    </submittedName>
</protein>
<evidence type="ECO:0000256" key="6">
    <source>
        <dbReference type="ARBA" id="ARBA00023204"/>
    </source>
</evidence>
<dbReference type="Gene3D" id="3.20.190.10">
    <property type="entry name" value="MutM-like, N-terminal"/>
    <property type="match status" value="1"/>
</dbReference>
<keyword evidence="5" id="KW-0238">DNA-binding</keyword>
<evidence type="ECO:0000259" key="10">
    <source>
        <dbReference type="PROSITE" id="PS51068"/>
    </source>
</evidence>
<dbReference type="RefSeq" id="WP_135873077.1">
    <property type="nucleotide sequence ID" value="NZ_SRSC01000006.1"/>
</dbReference>
<dbReference type="GO" id="GO:0006284">
    <property type="term" value="P:base-excision repair"/>
    <property type="evidence" value="ECO:0007669"/>
    <property type="project" value="InterPro"/>
</dbReference>
<keyword evidence="8" id="KW-0511">Multifunctional enzyme</keyword>
<comment type="caution">
    <text evidence="11">The sequence shown here is derived from an EMBL/GenBank/DDBJ whole genome shotgun (WGS) entry which is preliminary data.</text>
</comment>
<gene>
    <name evidence="11" type="ORF">E4633_20045</name>
</gene>
<evidence type="ECO:0000313" key="12">
    <source>
        <dbReference type="Proteomes" id="UP000306416"/>
    </source>
</evidence>
<dbReference type="PANTHER" id="PTHR22993:SF9">
    <property type="entry name" value="FORMAMIDOPYRIMIDINE-DNA GLYCOSYLASE"/>
    <property type="match status" value="1"/>
</dbReference>
<feature type="domain" description="Formamidopyrimidine-DNA glycosylase catalytic" evidence="10">
    <location>
        <begin position="2"/>
        <end position="115"/>
    </location>
</feature>
<name>A0A4S1CAY5_9BACT</name>
<dbReference type="GO" id="GO:0008270">
    <property type="term" value="F:zinc ion binding"/>
    <property type="evidence" value="ECO:0007669"/>
    <property type="project" value="InterPro"/>
</dbReference>
<evidence type="ECO:0000256" key="3">
    <source>
        <dbReference type="ARBA" id="ARBA00022763"/>
    </source>
</evidence>
<dbReference type="Pfam" id="PF01149">
    <property type="entry name" value="Fapy_DNA_glyco"/>
    <property type="match status" value="1"/>
</dbReference>
<evidence type="ECO:0000256" key="1">
    <source>
        <dbReference type="ARBA" id="ARBA00001668"/>
    </source>
</evidence>
<evidence type="ECO:0000256" key="4">
    <source>
        <dbReference type="ARBA" id="ARBA00022801"/>
    </source>
</evidence>
<sequence>MPELPDLTIYAENLGKALVGKRIEKGEYHGRGRLNVAAGELAAAVAGAEVTAVERTGKQVTFRFGNGAALKIHLMLTGGFVLTGSSAVKEVRYPVLTLLFADGSALAVADEKGWASVTLNPGAEKEAPDALALTEEELQRLCARKPRTMIKPLLLDQALIGGIGNAYADEILWAARISPKSPAGKLPPEAVRALAEAIPAVLNDAVAELRKRHPDMVSGEYREFLKVHRPELKTSPTGARIIKENVQSKRTYYTEEQLLYQ</sequence>
<dbReference type="SMART" id="SM01232">
    <property type="entry name" value="H2TH"/>
    <property type="match status" value="1"/>
</dbReference>
<dbReference type="Proteomes" id="UP000306416">
    <property type="component" value="Unassembled WGS sequence"/>
</dbReference>
<dbReference type="SUPFAM" id="SSF46946">
    <property type="entry name" value="S13-like H2TH domain"/>
    <property type="match status" value="1"/>
</dbReference>
<dbReference type="PROSITE" id="PS51068">
    <property type="entry name" value="FPG_CAT"/>
    <property type="match status" value="1"/>
</dbReference>
<evidence type="ECO:0000256" key="9">
    <source>
        <dbReference type="ARBA" id="ARBA00023295"/>
    </source>
</evidence>
<keyword evidence="9" id="KW-0326">Glycosidase</keyword>
<dbReference type="AlphaFoldDB" id="A0A4S1CAY5"/>
<keyword evidence="7" id="KW-0456">Lyase</keyword>